<evidence type="ECO:0000259" key="1">
    <source>
        <dbReference type="Pfam" id="PF05598"/>
    </source>
</evidence>
<dbReference type="Proteomes" id="UP000002663">
    <property type="component" value="Chromosome"/>
</dbReference>
<protein>
    <submittedName>
        <fullName evidence="2">Transposase</fullName>
    </submittedName>
</protein>
<dbReference type="EMBL" id="AP012046">
    <property type="protein sequence ID" value="BAK93511.1"/>
    <property type="molecule type" value="Genomic_DNA"/>
</dbReference>
<reference evidence="2 3" key="1">
    <citation type="submission" date="2011-01" db="EMBL/GenBank/DDBJ databases">
        <title>Whole genome sequence of Tetragenococcus halophilus NBRC 12172.</title>
        <authorList>
            <person name="Nakazawa H."/>
            <person name="Omata S."/>
            <person name="Koga C."/>
            <person name="Watanabe Y."/>
            <person name="Katano Y."/>
            <person name="Ito N."/>
            <person name="Tsukatani N."/>
            <person name="Ankai A."/>
            <person name="Oguchi A."/>
            <person name="Fukui S."/>
            <person name="Yashiro I."/>
            <person name="Kamata S."/>
            <person name="Hashimoto Y."/>
            <person name="Yamazaki J."/>
            <person name="Taguchi H."/>
            <person name="Tanaka A."/>
            <person name="Koyama T."/>
            <person name="Ichige A."/>
            <person name="Hanya Y."/>
            <person name="Tanikawa S."/>
            <person name="Yamazaki S."/>
            <person name="Fujita N."/>
        </authorList>
    </citation>
    <scope>NUCLEOTIDE SEQUENCE [LARGE SCALE GENOMIC DNA]</scope>
    <source>
        <strain evidence="3">DSM 20338 / JCM 20259 / NCIMB 9735 / NBRC 12172</strain>
    </source>
</reference>
<evidence type="ECO:0000313" key="2">
    <source>
        <dbReference type="EMBL" id="BAK93511.1"/>
    </source>
</evidence>
<sequence length="105" mass="11974">MALGALLIQKKYHYSDEEAVAQIQENPYLQFFVGLPGYQEEAPFEASSMVRFRKRLDEVTLMQINEKILSYNPKDDDNIPPTDGSNSGILTLDATCANIRRIRSY</sequence>
<dbReference type="KEGG" id="thl:TEH_01840"/>
<proteinExistence type="predicted"/>
<gene>
    <name evidence="2" type="ordered locus">TEH_01840</name>
</gene>
<evidence type="ECO:0000313" key="3">
    <source>
        <dbReference type="Proteomes" id="UP000002663"/>
    </source>
</evidence>
<dbReference type="InterPro" id="IPR008490">
    <property type="entry name" value="Transposase_InsH_N"/>
</dbReference>
<organism evidence="2 3">
    <name type="scientific">Tetragenococcus halophilus (strain DSM 20338 / JCM 20259 / NCIMB 9735 / NBRC 12172)</name>
    <name type="common">Pediococcus halophilus</name>
    <dbReference type="NCBI Taxonomy" id="945021"/>
    <lineage>
        <taxon>Bacteria</taxon>
        <taxon>Bacillati</taxon>
        <taxon>Bacillota</taxon>
        <taxon>Bacilli</taxon>
        <taxon>Lactobacillales</taxon>
        <taxon>Enterococcaceae</taxon>
        <taxon>Tetragenococcus</taxon>
    </lineage>
</organism>
<accession>A0AAN1VQL3</accession>
<dbReference type="Pfam" id="PF05598">
    <property type="entry name" value="DUF772"/>
    <property type="match status" value="1"/>
</dbReference>
<dbReference type="AlphaFoldDB" id="A0AAN1VQL3"/>
<name>A0AAN1VQL3_TETHN</name>
<feature type="domain" description="Transposase InsH N-terminal" evidence="1">
    <location>
        <begin position="1"/>
        <end position="55"/>
    </location>
</feature>